<dbReference type="OrthoDB" id="117402at2"/>
<feature type="transmembrane region" description="Helical" evidence="2">
    <location>
        <begin position="42"/>
        <end position="65"/>
    </location>
</feature>
<dbReference type="Pfam" id="PF13462">
    <property type="entry name" value="Thioredoxin_4"/>
    <property type="match status" value="1"/>
</dbReference>
<accession>A0A0F0M1R8</accession>
<keyword evidence="5" id="KW-1185">Reference proteome</keyword>
<dbReference type="AlphaFoldDB" id="A0A0F0M1R8"/>
<protein>
    <recommendedName>
        <fullName evidence="3">Thioredoxin-like fold domain-containing protein</fullName>
    </recommendedName>
</protein>
<feature type="domain" description="Thioredoxin-like fold" evidence="3">
    <location>
        <begin position="120"/>
        <end position="281"/>
    </location>
</feature>
<evidence type="ECO:0000256" key="2">
    <source>
        <dbReference type="SAM" id="Phobius"/>
    </source>
</evidence>
<feature type="compositionally biased region" description="Low complexity" evidence="1">
    <location>
        <begin position="1"/>
        <end position="15"/>
    </location>
</feature>
<dbReference type="InterPro" id="IPR012336">
    <property type="entry name" value="Thioredoxin-like_fold"/>
</dbReference>
<dbReference type="STRING" id="400772.RR49_00770"/>
<keyword evidence="2" id="KW-0812">Transmembrane</keyword>
<keyword evidence="2" id="KW-1133">Transmembrane helix</keyword>
<evidence type="ECO:0000313" key="4">
    <source>
        <dbReference type="EMBL" id="KJL38259.1"/>
    </source>
</evidence>
<evidence type="ECO:0000256" key="1">
    <source>
        <dbReference type="SAM" id="MobiDB-lite"/>
    </source>
</evidence>
<dbReference type="Gene3D" id="3.40.30.10">
    <property type="entry name" value="Glutaredoxin"/>
    <property type="match status" value="1"/>
</dbReference>
<keyword evidence="2" id="KW-0472">Membrane</keyword>
<dbReference type="PATRIC" id="fig|400772.4.peg.800"/>
<sequence length="314" mass="32379">MSSNDSSDAAVPADSSVDRRSAVREKAQLVHARQSRARRWRIALLSALAVVVVAAIGAGIAIALVTPSGKPQLTPPNATDSGFRVSDVSARAAIASTASPSPSTDAAAAAASPSPSSSSASNVDIRIYIDYLAPGSKEFQLANAQQLSTWVSQGAATLTYYPVAMLAAKSNGTKYSLRAASAAVCVATQQPDSLFSFTQSLLSQQPSVDSDGLSDQQLASVAVGAGSDDTVSDCIENEKYMAWVKDATDAALKSLPATDGLKLTAAPTILVNGKPYTGALDDPKEFAQFVLTSASEKYYSTPTPTPSPSSTPLD</sequence>
<organism evidence="4 5">
    <name type="scientific">Microbacterium ginsengisoli</name>
    <dbReference type="NCBI Taxonomy" id="400772"/>
    <lineage>
        <taxon>Bacteria</taxon>
        <taxon>Bacillati</taxon>
        <taxon>Actinomycetota</taxon>
        <taxon>Actinomycetes</taxon>
        <taxon>Micrococcales</taxon>
        <taxon>Microbacteriaceae</taxon>
        <taxon>Microbacterium</taxon>
    </lineage>
</organism>
<proteinExistence type="predicted"/>
<evidence type="ECO:0000313" key="5">
    <source>
        <dbReference type="Proteomes" id="UP000033451"/>
    </source>
</evidence>
<dbReference type="InterPro" id="IPR036249">
    <property type="entry name" value="Thioredoxin-like_sf"/>
</dbReference>
<reference evidence="4 5" key="1">
    <citation type="submission" date="2015-02" db="EMBL/GenBank/DDBJ databases">
        <title>Draft genome sequences of ten Microbacterium spp. with emphasis on heavy metal contaminated environments.</title>
        <authorList>
            <person name="Corretto E."/>
        </authorList>
    </citation>
    <scope>NUCLEOTIDE SEQUENCE [LARGE SCALE GENOMIC DNA]</scope>
    <source>
        <strain evidence="4 5">DSM 18659</strain>
    </source>
</reference>
<feature type="region of interest" description="Disordered" evidence="1">
    <location>
        <begin position="1"/>
        <end position="30"/>
    </location>
</feature>
<gene>
    <name evidence="4" type="ORF">RR49_00770</name>
</gene>
<dbReference type="SUPFAM" id="SSF52833">
    <property type="entry name" value="Thioredoxin-like"/>
    <property type="match status" value="1"/>
</dbReference>
<name>A0A0F0M1R8_9MICO</name>
<dbReference type="RefSeq" id="WP_045246745.1">
    <property type="nucleotide sequence ID" value="NZ_DAIQHQ010000001.1"/>
</dbReference>
<feature type="region of interest" description="Disordered" evidence="1">
    <location>
        <begin position="96"/>
        <end position="120"/>
    </location>
</feature>
<comment type="caution">
    <text evidence="4">The sequence shown here is derived from an EMBL/GenBank/DDBJ whole genome shotgun (WGS) entry which is preliminary data.</text>
</comment>
<dbReference type="EMBL" id="JYIY01000063">
    <property type="protein sequence ID" value="KJL38259.1"/>
    <property type="molecule type" value="Genomic_DNA"/>
</dbReference>
<dbReference type="Proteomes" id="UP000033451">
    <property type="component" value="Unassembled WGS sequence"/>
</dbReference>
<evidence type="ECO:0000259" key="3">
    <source>
        <dbReference type="Pfam" id="PF13462"/>
    </source>
</evidence>
<feature type="compositionally biased region" description="Basic and acidic residues" evidence="1">
    <location>
        <begin position="16"/>
        <end position="28"/>
    </location>
</feature>